<evidence type="ECO:0000256" key="10">
    <source>
        <dbReference type="ARBA" id="ARBA00023136"/>
    </source>
</evidence>
<keyword evidence="8 12" id="KW-1133">Transmembrane helix</keyword>
<evidence type="ECO:0000256" key="11">
    <source>
        <dbReference type="ARBA" id="ARBA00024225"/>
    </source>
</evidence>
<dbReference type="EC" id="7.2.1.3" evidence="11"/>
<comment type="cofactor">
    <cofactor evidence="1">
        <name>heme b</name>
        <dbReference type="ChEBI" id="CHEBI:60344"/>
    </cofactor>
</comment>
<dbReference type="GO" id="GO:0140571">
    <property type="term" value="F:transmembrane ascorbate ferrireductase activity"/>
    <property type="evidence" value="ECO:0007669"/>
    <property type="project" value="UniProtKB-EC"/>
</dbReference>
<feature type="transmembrane region" description="Helical" evidence="12">
    <location>
        <begin position="37"/>
        <end position="56"/>
    </location>
</feature>
<dbReference type="InParanoid" id="A0A674MA52"/>
<dbReference type="GeneTree" id="ENSGT00440000038072"/>
<dbReference type="PROSITE" id="PS50939">
    <property type="entry name" value="CYTOCHROME_B561"/>
    <property type="match status" value="1"/>
</dbReference>
<reference evidence="14" key="3">
    <citation type="submission" date="2025-09" db="UniProtKB">
        <authorList>
            <consortium name="Ensembl"/>
        </authorList>
    </citation>
    <scope>IDENTIFICATION</scope>
</reference>
<evidence type="ECO:0000259" key="13">
    <source>
        <dbReference type="PROSITE" id="PS50939"/>
    </source>
</evidence>
<gene>
    <name evidence="14" type="primary">cyb561d2</name>
</gene>
<evidence type="ECO:0000256" key="5">
    <source>
        <dbReference type="ARBA" id="ARBA00022692"/>
    </source>
</evidence>
<feature type="transmembrane region" description="Helical" evidence="12">
    <location>
        <begin position="107"/>
        <end position="126"/>
    </location>
</feature>
<dbReference type="PANTHER" id="PTHR15422">
    <property type="entry name" value="OS05G0565100 PROTEIN"/>
    <property type="match status" value="1"/>
</dbReference>
<keyword evidence="9" id="KW-0408">Iron</keyword>
<protein>
    <recommendedName>
        <fullName evidence="11">ascorbate ferrireductase (transmembrane)</fullName>
        <ecNumber evidence="11">7.2.1.3</ecNumber>
    </recommendedName>
</protein>
<evidence type="ECO:0000256" key="2">
    <source>
        <dbReference type="ARBA" id="ARBA00004141"/>
    </source>
</evidence>
<proteinExistence type="predicted"/>
<evidence type="ECO:0000313" key="15">
    <source>
        <dbReference type="Proteomes" id="UP000005226"/>
    </source>
</evidence>
<dbReference type="KEGG" id="tru:101071835"/>
<reference evidence="14 15" key="1">
    <citation type="journal article" date="2011" name="Genome Biol. Evol.">
        <title>Integration of the genetic map and genome assembly of fugu facilitates insights into distinct features of genome evolution in teleosts and mammals.</title>
        <authorList>
            <person name="Kai W."/>
            <person name="Kikuchi K."/>
            <person name="Tohari S."/>
            <person name="Chew A.K."/>
            <person name="Tay A."/>
            <person name="Fujiwara A."/>
            <person name="Hosoya S."/>
            <person name="Suetake H."/>
            <person name="Naruse K."/>
            <person name="Brenner S."/>
            <person name="Suzuki Y."/>
            <person name="Venkatesh B."/>
        </authorList>
    </citation>
    <scope>NUCLEOTIDE SEQUENCE [LARGE SCALE GENOMIC DNA]</scope>
</reference>
<keyword evidence="10 12" id="KW-0472">Membrane</keyword>
<dbReference type="CTD" id="11068"/>
<evidence type="ECO:0000256" key="3">
    <source>
        <dbReference type="ARBA" id="ARBA00022448"/>
    </source>
</evidence>
<dbReference type="Gene3D" id="1.20.120.1770">
    <property type="match status" value="1"/>
</dbReference>
<dbReference type="OMA" id="IFYNKHL"/>
<keyword evidence="6" id="KW-0479">Metal-binding</keyword>
<evidence type="ECO:0000256" key="6">
    <source>
        <dbReference type="ARBA" id="ARBA00022723"/>
    </source>
</evidence>
<comment type="subcellular location">
    <subcellularLocation>
        <location evidence="2">Membrane</location>
        <topology evidence="2">Multi-pass membrane protein</topology>
    </subcellularLocation>
</comment>
<accession>A0A674MA52</accession>
<dbReference type="GO" id="GO:0046872">
    <property type="term" value="F:metal ion binding"/>
    <property type="evidence" value="ECO:0007669"/>
    <property type="project" value="UniProtKB-KW"/>
</dbReference>
<dbReference type="SMART" id="SM00665">
    <property type="entry name" value="B561"/>
    <property type="match status" value="1"/>
</dbReference>
<dbReference type="InterPro" id="IPR006593">
    <property type="entry name" value="Cyt_b561/ferric_Rdtase_TM"/>
</dbReference>
<dbReference type="InterPro" id="IPR045150">
    <property type="entry name" value="CYB561D1/2"/>
</dbReference>
<dbReference type="GO" id="GO:0005783">
    <property type="term" value="C:endoplasmic reticulum"/>
    <property type="evidence" value="ECO:0007669"/>
    <property type="project" value="TreeGrafter"/>
</dbReference>
<feature type="transmembrane region" description="Helical" evidence="12">
    <location>
        <begin position="138"/>
        <end position="163"/>
    </location>
</feature>
<keyword evidence="5 12" id="KW-0812">Transmembrane</keyword>
<name>A0A674MA52_TAKRU</name>
<evidence type="ECO:0000256" key="8">
    <source>
        <dbReference type="ARBA" id="ARBA00022989"/>
    </source>
</evidence>
<sequence>MTEQEENTKKTLFVPKVFSNMNSSKNSESSVSSYSRTVFLVLIHCVCIIFTIFITLQSRPGSSLFSWHPFLMTLAFSLFMSEAILIFSPYGSPIKTFTYRTKRQFHWILQVLCVSCALLGVVTIYYNKHLNGKPHLTSWHGVLGAGTVWVTILQSLAALPLLYHSLAKGWSLAKLKQYHSATGTLTYLLGSISLVLGLSSAWFTASVNGSTWYLIALCPVLCAFYMITQIKAGYSSKKRL</sequence>
<organism evidence="14 15">
    <name type="scientific">Takifugu rubripes</name>
    <name type="common">Japanese pufferfish</name>
    <name type="synonym">Fugu rubripes</name>
    <dbReference type="NCBI Taxonomy" id="31033"/>
    <lineage>
        <taxon>Eukaryota</taxon>
        <taxon>Metazoa</taxon>
        <taxon>Chordata</taxon>
        <taxon>Craniata</taxon>
        <taxon>Vertebrata</taxon>
        <taxon>Euteleostomi</taxon>
        <taxon>Actinopterygii</taxon>
        <taxon>Neopterygii</taxon>
        <taxon>Teleostei</taxon>
        <taxon>Neoteleostei</taxon>
        <taxon>Acanthomorphata</taxon>
        <taxon>Eupercaria</taxon>
        <taxon>Tetraodontiformes</taxon>
        <taxon>Tetradontoidea</taxon>
        <taxon>Tetraodontidae</taxon>
        <taxon>Takifugu</taxon>
    </lineage>
</organism>
<evidence type="ECO:0000256" key="7">
    <source>
        <dbReference type="ARBA" id="ARBA00022982"/>
    </source>
</evidence>
<feature type="transmembrane region" description="Helical" evidence="12">
    <location>
        <begin position="211"/>
        <end position="230"/>
    </location>
</feature>
<keyword evidence="7" id="KW-0249">Electron transport</keyword>
<dbReference type="CDD" id="cd08761">
    <property type="entry name" value="Cyt_b561_CYB561D2_like"/>
    <property type="match status" value="1"/>
</dbReference>
<dbReference type="Pfam" id="PF03188">
    <property type="entry name" value="Cytochrom_B561"/>
    <property type="match status" value="1"/>
</dbReference>
<evidence type="ECO:0000256" key="12">
    <source>
        <dbReference type="SAM" id="Phobius"/>
    </source>
</evidence>
<dbReference type="Ensembl" id="ENSTRUT00000074752.1">
    <property type="protein sequence ID" value="ENSTRUP00000057948.1"/>
    <property type="gene ID" value="ENSTRUG00000030243.1"/>
</dbReference>
<dbReference type="GO" id="GO:0140575">
    <property type="term" value="F:transmembrane monodehydroascorbate reductase activity"/>
    <property type="evidence" value="ECO:0007669"/>
    <property type="project" value="InterPro"/>
</dbReference>
<keyword evidence="15" id="KW-1185">Reference proteome</keyword>
<feature type="domain" description="Cytochrome b561" evidence="13">
    <location>
        <begin position="31"/>
        <end position="237"/>
    </location>
</feature>
<dbReference type="GO" id="GO:0016020">
    <property type="term" value="C:membrane"/>
    <property type="evidence" value="ECO:0007669"/>
    <property type="project" value="UniProtKB-SubCell"/>
</dbReference>
<dbReference type="GeneID" id="101071835"/>
<dbReference type="AlphaFoldDB" id="A0A674MA52"/>
<evidence type="ECO:0000313" key="14">
    <source>
        <dbReference type="Ensembl" id="ENSTRUP00000057948.1"/>
    </source>
</evidence>
<dbReference type="Proteomes" id="UP000005226">
    <property type="component" value="Chromosome 19"/>
</dbReference>
<evidence type="ECO:0000256" key="1">
    <source>
        <dbReference type="ARBA" id="ARBA00001970"/>
    </source>
</evidence>
<dbReference type="RefSeq" id="XP_003973342.3">
    <property type="nucleotide sequence ID" value="XM_003973293.3"/>
</dbReference>
<evidence type="ECO:0000256" key="4">
    <source>
        <dbReference type="ARBA" id="ARBA00022617"/>
    </source>
</evidence>
<keyword evidence="4" id="KW-0349">Heme</keyword>
<feature type="transmembrane region" description="Helical" evidence="12">
    <location>
        <begin position="184"/>
        <end position="205"/>
    </location>
</feature>
<dbReference type="OrthoDB" id="432881at2759"/>
<evidence type="ECO:0000256" key="9">
    <source>
        <dbReference type="ARBA" id="ARBA00023004"/>
    </source>
</evidence>
<feature type="transmembrane region" description="Helical" evidence="12">
    <location>
        <begin position="68"/>
        <end position="87"/>
    </location>
</feature>
<keyword evidence="3" id="KW-0813">Transport</keyword>
<dbReference type="PANTHER" id="PTHR15422:SF21">
    <property type="entry name" value="TRANSMEMBRANE REDUCTASE CYB561D2"/>
    <property type="match status" value="1"/>
</dbReference>
<reference evidence="14" key="2">
    <citation type="submission" date="2025-08" db="UniProtKB">
        <authorList>
            <consortium name="Ensembl"/>
        </authorList>
    </citation>
    <scope>IDENTIFICATION</scope>
</reference>